<comment type="similarity">
    <text evidence="2">Belongs to the MreD family.</text>
</comment>
<feature type="transmembrane region" description="Helical" evidence="8">
    <location>
        <begin position="97"/>
        <end position="120"/>
    </location>
</feature>
<evidence type="ECO:0000313" key="10">
    <source>
        <dbReference type="Proteomes" id="UP000279422"/>
    </source>
</evidence>
<evidence type="ECO:0000256" key="3">
    <source>
        <dbReference type="ARBA" id="ARBA00022475"/>
    </source>
</evidence>
<gene>
    <name evidence="9" type="primary">mreD</name>
    <name evidence="9" type="ORF">DRJ00_00795</name>
</gene>
<keyword evidence="7 8" id="KW-0472">Membrane</keyword>
<evidence type="ECO:0000313" key="9">
    <source>
        <dbReference type="EMBL" id="RLE10667.1"/>
    </source>
</evidence>
<evidence type="ECO:0000256" key="1">
    <source>
        <dbReference type="ARBA" id="ARBA00004651"/>
    </source>
</evidence>
<name>A0A497E5Y1_UNCAE</name>
<keyword evidence="3" id="KW-1003">Cell membrane</keyword>
<dbReference type="AlphaFoldDB" id="A0A497E5Y1"/>
<dbReference type="GO" id="GO:0005886">
    <property type="term" value="C:plasma membrane"/>
    <property type="evidence" value="ECO:0007669"/>
    <property type="project" value="UniProtKB-SubCell"/>
</dbReference>
<dbReference type="InterPro" id="IPR007227">
    <property type="entry name" value="Cell_shape_determining_MreD"/>
</dbReference>
<reference evidence="9 10" key="1">
    <citation type="submission" date="2018-06" db="EMBL/GenBank/DDBJ databases">
        <title>Extensive metabolic versatility and redundancy in microbially diverse, dynamic hydrothermal sediments.</title>
        <authorList>
            <person name="Dombrowski N."/>
            <person name="Teske A."/>
            <person name="Baker B.J."/>
        </authorList>
    </citation>
    <scope>NUCLEOTIDE SEQUENCE [LARGE SCALE GENOMIC DNA]</scope>
    <source>
        <strain evidence="9">B47_G16</strain>
    </source>
</reference>
<evidence type="ECO:0000256" key="2">
    <source>
        <dbReference type="ARBA" id="ARBA00007776"/>
    </source>
</evidence>
<evidence type="ECO:0000256" key="5">
    <source>
        <dbReference type="ARBA" id="ARBA00022960"/>
    </source>
</evidence>
<evidence type="ECO:0000256" key="7">
    <source>
        <dbReference type="ARBA" id="ARBA00023136"/>
    </source>
</evidence>
<evidence type="ECO:0000256" key="8">
    <source>
        <dbReference type="SAM" id="Phobius"/>
    </source>
</evidence>
<keyword evidence="6 8" id="KW-1133">Transmembrane helix</keyword>
<protein>
    <submittedName>
        <fullName evidence="9">Rod shape-determining protein MreD</fullName>
    </submittedName>
</protein>
<keyword evidence="5" id="KW-0133">Cell shape</keyword>
<comment type="subcellular location">
    <subcellularLocation>
        <location evidence="1">Cell membrane</location>
        <topology evidence="1">Multi-pass membrane protein</topology>
    </subcellularLocation>
</comment>
<keyword evidence="4 8" id="KW-0812">Transmembrane</keyword>
<evidence type="ECO:0000256" key="4">
    <source>
        <dbReference type="ARBA" id="ARBA00022692"/>
    </source>
</evidence>
<evidence type="ECO:0000256" key="6">
    <source>
        <dbReference type="ARBA" id="ARBA00022989"/>
    </source>
</evidence>
<proteinExistence type="inferred from homology"/>
<comment type="caution">
    <text evidence="9">The sequence shown here is derived from an EMBL/GenBank/DDBJ whole genome shotgun (WGS) entry which is preliminary data.</text>
</comment>
<dbReference type="Proteomes" id="UP000279422">
    <property type="component" value="Unassembled WGS sequence"/>
</dbReference>
<dbReference type="EMBL" id="QMPZ01000004">
    <property type="protein sequence ID" value="RLE10667.1"/>
    <property type="molecule type" value="Genomic_DNA"/>
</dbReference>
<dbReference type="NCBIfam" id="TIGR03426">
    <property type="entry name" value="shape_MreD"/>
    <property type="match status" value="1"/>
</dbReference>
<organism evidence="9 10">
    <name type="scientific">Aerophobetes bacterium</name>
    <dbReference type="NCBI Taxonomy" id="2030807"/>
    <lineage>
        <taxon>Bacteria</taxon>
        <taxon>Candidatus Aerophobota</taxon>
    </lineage>
</organism>
<feature type="transmembrane region" description="Helical" evidence="8">
    <location>
        <begin position="52"/>
        <end position="85"/>
    </location>
</feature>
<feature type="transmembrane region" description="Helical" evidence="8">
    <location>
        <begin position="132"/>
        <end position="153"/>
    </location>
</feature>
<accession>A0A497E5Y1</accession>
<dbReference type="Pfam" id="PF04093">
    <property type="entry name" value="MreD"/>
    <property type="match status" value="1"/>
</dbReference>
<sequence>MMKKILILIASVLLCLILQITLIGGVQAKGGKPDLLLILLVLWAWNTDWKQGLLAGFFIGLLEDILFSPLLGLNAFSLSLTGFVVGEVKERVYEENVVALLLVTAAASLLNGIVFFSWARIFNIFSSFLGKISSLTLPTSLYNCLLMFFIFLIKGKFGREKIH</sequence>
<dbReference type="GO" id="GO:0008360">
    <property type="term" value="P:regulation of cell shape"/>
    <property type="evidence" value="ECO:0007669"/>
    <property type="project" value="UniProtKB-KW"/>
</dbReference>